<keyword evidence="2" id="KW-1185">Reference proteome</keyword>
<dbReference type="HOGENOM" id="CLU_024210_0_0_1"/>
<reference evidence="1 2" key="1">
    <citation type="submission" date="2014-04" db="EMBL/GenBank/DDBJ databases">
        <authorList>
            <consortium name="DOE Joint Genome Institute"/>
            <person name="Kuo A."/>
            <person name="Kohler A."/>
            <person name="Nagy L.G."/>
            <person name="Floudas D."/>
            <person name="Copeland A."/>
            <person name="Barry K.W."/>
            <person name="Cichocki N."/>
            <person name="Veneault-Fourrey C."/>
            <person name="LaButti K."/>
            <person name="Lindquist E.A."/>
            <person name="Lipzen A."/>
            <person name="Lundell T."/>
            <person name="Morin E."/>
            <person name="Murat C."/>
            <person name="Sun H."/>
            <person name="Tunlid A."/>
            <person name="Henrissat B."/>
            <person name="Grigoriev I.V."/>
            <person name="Hibbett D.S."/>
            <person name="Martin F."/>
            <person name="Nordberg H.P."/>
            <person name="Cantor M.N."/>
            <person name="Hua S.X."/>
        </authorList>
    </citation>
    <scope>NUCLEOTIDE SEQUENCE [LARGE SCALE GENOMIC DNA]</scope>
    <source>
        <strain evidence="1 2">LaAM-08-1</strain>
    </source>
</reference>
<dbReference type="InterPro" id="IPR032675">
    <property type="entry name" value="LRR_dom_sf"/>
</dbReference>
<dbReference type="Proteomes" id="UP000054477">
    <property type="component" value="Unassembled WGS sequence"/>
</dbReference>
<sequence>MRSSLESLAPELIQQIGTELGNDVTKLRLVCKRMSAVLESHILRSIAIDITKNRLDTGISQLTTLATQSSDAAAATFELHIRNLCPSMDPSNNLTGYVFESDKQEWVEKAPSSHPPEVKNAEEKMLAMLHVAIASLSNLQSLKWNVGQLDSKWTPAAVVDAIKTLPSLKSLELVLEDVTSGLELDSLRNLESIKIFGPNNYCFSNIMEPLKLLIANSPNLHTVHVGPAYSYGDGPATTLHHLVKHCPSDRVLPLKDLGLRSLFVKLDNITLPHLQHLTSLTLLNVRTVKIGSDALSIDDGEISHPDAIWATLKAINVHLNEIDVNDGCAAFLDYISSYSGLKKLRLAPNNFSTLEESDLAATCFYGCSLGKHVSSLEELSVSAPFEGGWCFGDRALVVISQCRKLKLLEGSLVSGSFKEPPDDAVKSLIDLTTQLPRLKKLIIHPSNLECFRWARCGNPMISHFQWVKSQLSRCINKYEATGFFEPVPLIVVDERKFVTLFSASTSGVVLRYQCDSDEPKKSNYW</sequence>
<proteinExistence type="predicted"/>
<accession>A0A0C9XG80</accession>
<gene>
    <name evidence="1" type="ORF">K443DRAFT_679061</name>
</gene>
<name>A0A0C9XG80_9AGAR</name>
<dbReference type="SUPFAM" id="SSF52047">
    <property type="entry name" value="RNI-like"/>
    <property type="match status" value="1"/>
</dbReference>
<dbReference type="STRING" id="1095629.A0A0C9XG80"/>
<protein>
    <recommendedName>
        <fullName evidence="3">F-box domain-containing protein</fullName>
    </recommendedName>
</protein>
<evidence type="ECO:0000313" key="2">
    <source>
        <dbReference type="Proteomes" id="UP000054477"/>
    </source>
</evidence>
<dbReference type="EMBL" id="KN838622">
    <property type="protein sequence ID" value="KIK00594.1"/>
    <property type="molecule type" value="Genomic_DNA"/>
</dbReference>
<dbReference type="AlphaFoldDB" id="A0A0C9XG80"/>
<evidence type="ECO:0008006" key="3">
    <source>
        <dbReference type="Google" id="ProtNLM"/>
    </source>
</evidence>
<dbReference type="OrthoDB" id="3541472at2759"/>
<organism evidence="1 2">
    <name type="scientific">Laccaria amethystina LaAM-08-1</name>
    <dbReference type="NCBI Taxonomy" id="1095629"/>
    <lineage>
        <taxon>Eukaryota</taxon>
        <taxon>Fungi</taxon>
        <taxon>Dikarya</taxon>
        <taxon>Basidiomycota</taxon>
        <taxon>Agaricomycotina</taxon>
        <taxon>Agaricomycetes</taxon>
        <taxon>Agaricomycetidae</taxon>
        <taxon>Agaricales</taxon>
        <taxon>Agaricineae</taxon>
        <taxon>Hydnangiaceae</taxon>
        <taxon>Laccaria</taxon>
    </lineage>
</organism>
<dbReference type="Gene3D" id="3.80.10.10">
    <property type="entry name" value="Ribonuclease Inhibitor"/>
    <property type="match status" value="1"/>
</dbReference>
<evidence type="ECO:0000313" key="1">
    <source>
        <dbReference type="EMBL" id="KIK00594.1"/>
    </source>
</evidence>
<reference evidence="2" key="2">
    <citation type="submission" date="2015-01" db="EMBL/GenBank/DDBJ databases">
        <title>Evolutionary Origins and Diversification of the Mycorrhizal Mutualists.</title>
        <authorList>
            <consortium name="DOE Joint Genome Institute"/>
            <consortium name="Mycorrhizal Genomics Consortium"/>
            <person name="Kohler A."/>
            <person name="Kuo A."/>
            <person name="Nagy L.G."/>
            <person name="Floudas D."/>
            <person name="Copeland A."/>
            <person name="Barry K.W."/>
            <person name="Cichocki N."/>
            <person name="Veneault-Fourrey C."/>
            <person name="LaButti K."/>
            <person name="Lindquist E.A."/>
            <person name="Lipzen A."/>
            <person name="Lundell T."/>
            <person name="Morin E."/>
            <person name="Murat C."/>
            <person name="Riley R."/>
            <person name="Ohm R."/>
            <person name="Sun H."/>
            <person name="Tunlid A."/>
            <person name="Henrissat B."/>
            <person name="Grigoriev I.V."/>
            <person name="Hibbett D.S."/>
            <person name="Martin F."/>
        </authorList>
    </citation>
    <scope>NUCLEOTIDE SEQUENCE [LARGE SCALE GENOMIC DNA]</scope>
    <source>
        <strain evidence="2">LaAM-08-1</strain>
    </source>
</reference>